<evidence type="ECO:0000256" key="4">
    <source>
        <dbReference type="ARBA" id="ARBA00022694"/>
    </source>
</evidence>
<feature type="repeat" description="WD" evidence="7">
    <location>
        <begin position="1034"/>
        <end position="1075"/>
    </location>
</feature>
<evidence type="ECO:0000256" key="5">
    <source>
        <dbReference type="ARBA" id="ARBA00022737"/>
    </source>
</evidence>
<dbReference type="Pfam" id="PF00400">
    <property type="entry name" value="WD40"/>
    <property type="match status" value="5"/>
</dbReference>
<keyword evidence="4" id="KW-0819">tRNA processing</keyword>
<dbReference type="Gene3D" id="2.130.10.10">
    <property type="entry name" value="YVTN repeat-like/Quinoprotein amine dehydrogenase"/>
    <property type="match status" value="3"/>
</dbReference>
<evidence type="ECO:0000256" key="6">
    <source>
        <dbReference type="ARBA" id="ARBA00038255"/>
    </source>
</evidence>
<evidence type="ECO:0000256" key="1">
    <source>
        <dbReference type="ARBA" id="ARBA00004496"/>
    </source>
</evidence>
<dbReference type="Proteomes" id="UP000646827">
    <property type="component" value="Unassembled WGS sequence"/>
</dbReference>
<dbReference type="GO" id="GO:0005737">
    <property type="term" value="C:cytoplasm"/>
    <property type="evidence" value="ECO:0007669"/>
    <property type="project" value="UniProtKB-SubCell"/>
</dbReference>
<dbReference type="InterPro" id="IPR001680">
    <property type="entry name" value="WD40_rpt"/>
</dbReference>
<protein>
    <submittedName>
        <fullName evidence="8">Uncharacterized protein</fullName>
    </submittedName>
</protein>
<evidence type="ECO:0000256" key="7">
    <source>
        <dbReference type="PROSITE-ProRule" id="PRU00221"/>
    </source>
</evidence>
<keyword evidence="5" id="KW-0677">Repeat</keyword>
<dbReference type="AlphaFoldDB" id="A0A8H7VHD7"/>
<sequence>MSQSILTHHESFLKKDIFAGIVTSLLFFNETILLVGHGPLLKIYNVHTGQLLACDNALPSNRIHRIVPVDKKNTDPFKKYYSIYGSKTMRLINITVTSDNEASISLGHAYQFSDWIMDMCWLDSDEFALAFAHNQVEIYSFINDIHIERIDHIQCQVRCILYSARFYGNTKENLLLASGTVFNEVHVWKIMNRNQDGDGIVSHQLKGHEGVIFGVRFSPDGQMLASVSDDRTIRIWPLKEEDEEEQQKNPLVIFGHTARVWDCQFVDQYLISISEDATCRVWKNTLISKGEGDEEGDCLACWEGHIGKNVWSCAISPEHKIVATGGQDAGIRLWSFISIKNNNIESEDDLTAMDLPVTNNNKPETFRNFCLTDTNTVVACSSEGRILKGNEKAEWIVLHNDSSFKKYAMMSHSPCGRLVVIGSIDGHLLIVSTESIFEPIKLKVHKTKIFETFIETSKDPNIFYIISIGFGESILLNKLDISNPLSPTFKTLYKLGEPTERTTLLSLKLVEETNLLICGSREGALVIYELPSLIASEEQEEKKILDITPLMQLRRSHGRQAISCVTLKNQNNHEVIFWTTGRDGCYIQYRLVRNNNNINIPKITEEEEDDEEEEEQHVMKSGIASQGDTMIETSGWILEKVYRNKVTKGWLEGALWIDDELLLLGFYRKRFFVYNETKTFELVSIACGGAHRRWQFKATDTKLNLATFTFVRKEQLYAYFRNESSTHGGFNSTVIQDNFHGRDVRAIRYLNSTITNDPSFPLVFASAGEDTVLKFHQYIPSFNTKFATLSSVRKHKSVIKSIDTSQGIDTLLFTSGAREELWCWKLEVTMPTHMKEGDLLDLNCLEWAVCPTVSQVIETRIMDITVYAIDPTRGLHLVGAGYSDSTVRIWLFNEKSRQFSLVADGSWHRRCLLQMDHVVIPNEQGKDRILFFTGATDGRVAIWDISQQLHECIEDVAGLEADPTLTAAKFDEPLYHYQPHQSGVNCLQVAYNHDDKSLIIVTGGEDNALVAAKFNITSLEESNIVPCGNPYSILDAHASSVTGTCFINNNKAILSTSTDQRLNLWKINDDEGIRLDWIHGSFVDVPDPSTMDTIEYGGVTHAAIAGIGFESFKIPLNNSQ</sequence>
<dbReference type="PANTHER" id="PTHR14344">
    <property type="entry name" value="WD REPEAT PROTEIN"/>
    <property type="match status" value="1"/>
</dbReference>
<feature type="repeat" description="WD" evidence="7">
    <location>
        <begin position="205"/>
        <end position="246"/>
    </location>
</feature>
<evidence type="ECO:0000256" key="3">
    <source>
        <dbReference type="ARBA" id="ARBA00022574"/>
    </source>
</evidence>
<gene>
    <name evidence="8" type="ORF">INT45_008386</name>
</gene>
<evidence type="ECO:0000313" key="8">
    <source>
        <dbReference type="EMBL" id="KAG2218962.1"/>
    </source>
</evidence>
<proteinExistence type="inferred from homology"/>
<dbReference type="InterPro" id="IPR015943">
    <property type="entry name" value="WD40/YVTN_repeat-like_dom_sf"/>
</dbReference>
<evidence type="ECO:0000256" key="2">
    <source>
        <dbReference type="ARBA" id="ARBA00022490"/>
    </source>
</evidence>
<dbReference type="PANTHER" id="PTHR14344:SF3">
    <property type="entry name" value="WD REPEAT-CONTAINING PROTEIN 6"/>
    <property type="match status" value="1"/>
</dbReference>
<dbReference type="PROSITE" id="PS50082">
    <property type="entry name" value="WD_REPEATS_2"/>
    <property type="match status" value="3"/>
</dbReference>
<reference evidence="8 9" key="1">
    <citation type="submission" date="2020-12" db="EMBL/GenBank/DDBJ databases">
        <title>Metabolic potential, ecology and presence of endohyphal bacteria is reflected in genomic diversity of Mucoromycotina.</title>
        <authorList>
            <person name="Muszewska A."/>
            <person name="Okrasinska A."/>
            <person name="Steczkiewicz K."/>
            <person name="Drgas O."/>
            <person name="Orlowska M."/>
            <person name="Perlinska-Lenart U."/>
            <person name="Aleksandrzak-Piekarczyk T."/>
            <person name="Szatraj K."/>
            <person name="Zielenkiewicz U."/>
            <person name="Pilsyk S."/>
            <person name="Malc E."/>
            <person name="Mieczkowski P."/>
            <person name="Kruszewska J.S."/>
            <person name="Biernat P."/>
            <person name="Pawlowska J."/>
        </authorList>
    </citation>
    <scope>NUCLEOTIDE SEQUENCE [LARGE SCALE GENOMIC DNA]</scope>
    <source>
        <strain evidence="8 9">CBS 142.35</strain>
    </source>
</reference>
<evidence type="ECO:0000313" key="9">
    <source>
        <dbReference type="Proteomes" id="UP000646827"/>
    </source>
</evidence>
<organism evidence="8 9">
    <name type="scientific">Circinella minor</name>
    <dbReference type="NCBI Taxonomy" id="1195481"/>
    <lineage>
        <taxon>Eukaryota</taxon>
        <taxon>Fungi</taxon>
        <taxon>Fungi incertae sedis</taxon>
        <taxon>Mucoromycota</taxon>
        <taxon>Mucoromycotina</taxon>
        <taxon>Mucoromycetes</taxon>
        <taxon>Mucorales</taxon>
        <taxon>Lichtheimiaceae</taxon>
        <taxon>Circinella</taxon>
    </lineage>
</organism>
<keyword evidence="9" id="KW-1185">Reference proteome</keyword>
<dbReference type="EMBL" id="JAEPRB010000201">
    <property type="protein sequence ID" value="KAG2218962.1"/>
    <property type="molecule type" value="Genomic_DNA"/>
</dbReference>
<dbReference type="InterPro" id="IPR036322">
    <property type="entry name" value="WD40_repeat_dom_sf"/>
</dbReference>
<dbReference type="SMART" id="SM00320">
    <property type="entry name" value="WD40"/>
    <property type="match status" value="9"/>
</dbReference>
<comment type="similarity">
    <text evidence="6">Belongs to the WD repeat WDR6 family.</text>
</comment>
<keyword evidence="2" id="KW-0963">Cytoplasm</keyword>
<dbReference type="GO" id="GO:0030488">
    <property type="term" value="P:tRNA methylation"/>
    <property type="evidence" value="ECO:0007669"/>
    <property type="project" value="TreeGrafter"/>
</dbReference>
<comment type="subcellular location">
    <subcellularLocation>
        <location evidence="1">Cytoplasm</location>
    </subcellularLocation>
</comment>
<dbReference type="SUPFAM" id="SSF50978">
    <property type="entry name" value="WD40 repeat-like"/>
    <property type="match status" value="2"/>
</dbReference>
<dbReference type="PROSITE" id="PS50294">
    <property type="entry name" value="WD_REPEATS_REGION"/>
    <property type="match status" value="2"/>
</dbReference>
<name>A0A8H7VHD7_9FUNG</name>
<comment type="caution">
    <text evidence="8">The sequence shown here is derived from an EMBL/GenBank/DDBJ whole genome shotgun (WGS) entry which is preliminary data.</text>
</comment>
<accession>A0A8H7VHD7</accession>
<dbReference type="OrthoDB" id="5594999at2759"/>
<feature type="repeat" description="WD" evidence="7">
    <location>
        <begin position="310"/>
        <end position="335"/>
    </location>
</feature>
<dbReference type="InterPro" id="IPR051973">
    <property type="entry name" value="tRNA_Anticodon_Mtase-Reg"/>
</dbReference>
<keyword evidence="3 7" id="KW-0853">WD repeat</keyword>